<dbReference type="AlphaFoldDB" id="A0A0B7KCD2"/>
<evidence type="ECO:0000313" key="4">
    <source>
        <dbReference type="EMBL" id="CEO52575.1"/>
    </source>
</evidence>
<dbReference type="InterPro" id="IPR019734">
    <property type="entry name" value="TPR_rpt"/>
</dbReference>
<feature type="domain" description="NB-ARC" evidence="1">
    <location>
        <begin position="239"/>
        <end position="392"/>
    </location>
</feature>
<dbReference type="SUPFAM" id="SSF52540">
    <property type="entry name" value="P-loop containing nucleoside triphosphate hydrolases"/>
    <property type="match status" value="1"/>
</dbReference>
<evidence type="ECO:0000259" key="1">
    <source>
        <dbReference type="Pfam" id="PF00931"/>
    </source>
</evidence>
<dbReference type="PANTHER" id="PTHR35205:SF1">
    <property type="entry name" value="ZU5 DOMAIN-CONTAINING PROTEIN"/>
    <property type="match status" value="1"/>
</dbReference>
<dbReference type="Pfam" id="PF13424">
    <property type="entry name" value="TPR_12"/>
    <property type="match status" value="1"/>
</dbReference>
<evidence type="ECO:0008006" key="5">
    <source>
        <dbReference type="Google" id="ProtNLM"/>
    </source>
</evidence>
<dbReference type="PANTHER" id="PTHR35205">
    <property type="entry name" value="NB-ARC AND TPR DOMAIN PROTEIN"/>
    <property type="match status" value="1"/>
</dbReference>
<evidence type="ECO:0000259" key="3">
    <source>
        <dbReference type="Pfam" id="PF25000"/>
    </source>
</evidence>
<feature type="domain" description="DUF7708" evidence="2">
    <location>
        <begin position="38"/>
        <end position="176"/>
    </location>
</feature>
<dbReference type="Pfam" id="PF00931">
    <property type="entry name" value="NB-ARC"/>
    <property type="match status" value="1"/>
</dbReference>
<gene>
    <name evidence="4" type="ORF">BN869_000008633_1</name>
</gene>
<accession>A0A0B7KCD2</accession>
<reference evidence="4" key="1">
    <citation type="submission" date="2015-01" db="EMBL/GenBank/DDBJ databases">
        <authorList>
            <person name="Durling Mikael"/>
        </authorList>
    </citation>
    <scope>NUCLEOTIDE SEQUENCE</scope>
</reference>
<feature type="non-terminal residue" evidence="4">
    <location>
        <position position="1"/>
    </location>
</feature>
<dbReference type="GO" id="GO:0043531">
    <property type="term" value="F:ADP binding"/>
    <property type="evidence" value="ECO:0007669"/>
    <property type="project" value="InterPro"/>
</dbReference>
<protein>
    <recommendedName>
        <fullName evidence="5">NB-ARC domain-containing protein</fullName>
    </recommendedName>
</protein>
<dbReference type="InterPro" id="IPR056681">
    <property type="entry name" value="DUF7779"/>
</dbReference>
<dbReference type="PRINTS" id="PR00364">
    <property type="entry name" value="DISEASERSIST"/>
</dbReference>
<organism evidence="4">
    <name type="scientific">Bionectria ochroleuca</name>
    <name type="common">Gliocladium roseum</name>
    <dbReference type="NCBI Taxonomy" id="29856"/>
    <lineage>
        <taxon>Eukaryota</taxon>
        <taxon>Fungi</taxon>
        <taxon>Dikarya</taxon>
        <taxon>Ascomycota</taxon>
        <taxon>Pezizomycotina</taxon>
        <taxon>Sordariomycetes</taxon>
        <taxon>Hypocreomycetidae</taxon>
        <taxon>Hypocreales</taxon>
        <taxon>Bionectriaceae</taxon>
        <taxon>Clonostachys</taxon>
    </lineage>
</organism>
<dbReference type="InterPro" id="IPR002182">
    <property type="entry name" value="NB-ARC"/>
</dbReference>
<dbReference type="SUPFAM" id="SSF48452">
    <property type="entry name" value="TPR-like"/>
    <property type="match status" value="2"/>
</dbReference>
<dbReference type="SMART" id="SM00028">
    <property type="entry name" value="TPR"/>
    <property type="match status" value="3"/>
</dbReference>
<dbReference type="InterPro" id="IPR011990">
    <property type="entry name" value="TPR-like_helical_dom_sf"/>
</dbReference>
<sequence>VNQIGTPEKLASKISTYEKAYSSRKIPKLLLRLDPLLQQLKFFTGSLSIFVSSHPEVAALIWGSIHVLLQLTVRHKASLDSILGVLEHLSRHLPRIKTFTELVIGAKYIEKAVCGLYEELIHFFIEATTFFSRNPVINILGISFAWKKKNQQFQQNFNQYLENIRAHTQWIDIEANLFLHSLTQQITTTGKEEILSRIAAMAAPPEPPASTPSDKWYRIIPLLENPSFYGRDSELKEMGSKLLSLDQDTPTVFSIVGEGGVGKTQLALKFVYRHLSDFKAIFWICAETTLKLCQGFEEIAAEISLTQFGPKGNNLEVVMQGVKKWLRNYEHTYLLVFDNVDTIQAVSQYLPSGGRGSVIFTTRNQNIIHSPISASLHLKCFDLDEGREFLLSNILPSAKDPDHDKNKLEAELICKACGGLPLALSQLTRLISTASISLSRAKDRFGTPQIFVDAGSDLNRISQPDFYHQVGLPFLWDESLQSLNASCADIMRRLAYLDADEIPEELVRSVSKRRHQDQGRAHQDLSERHIVTLLDTSLITRTTKGNVISIHRLLQETIRRRMDPEQSVEIFQSVLDAVDEAFPDYDNSDRLVNAWPKCKEMIPHVAKLSDLFSTSGLTKKASLLKLGELFERAAWYLQERGARSEAYKLLTDAMQAAESGLKNIKTYHIPGSWSTGSGASLDSVSTSEFKELASAITNSLGTIELNRGNFDKAYQLFNEAVFRRESMGIVDRETIYMKRNAGIALLSANRIEEALDGLQGSLDLLEEQMAASDDPTKFRDDLAFIYGSLSFAFKGMNQLDQAWDAAIKSTELLRQTYDAVSPRMGDCYTTLGNIRLHQEKFDEAETLLQQALAIRLETCGQHEETALSMHNYARLLNRRGKNEDAIDMAKRGISLLEKLPDAECILARSLYYLSMYQTSDSATNDRIEIEKKAFDLYRAAAGSLIARRETPQLLLAELSVEVPPLAAANAGIAGVVIFSE</sequence>
<dbReference type="EMBL" id="CDPU01000029">
    <property type="protein sequence ID" value="CEO52575.1"/>
    <property type="molecule type" value="Genomic_DNA"/>
</dbReference>
<dbReference type="Gene3D" id="1.25.40.10">
    <property type="entry name" value="Tetratricopeptide repeat domain"/>
    <property type="match status" value="2"/>
</dbReference>
<proteinExistence type="predicted"/>
<name>A0A0B7KCD2_BIOOC</name>
<dbReference type="Pfam" id="PF24809">
    <property type="entry name" value="DUF7708"/>
    <property type="match status" value="1"/>
</dbReference>
<dbReference type="Pfam" id="PF25000">
    <property type="entry name" value="DUF7779"/>
    <property type="match status" value="1"/>
</dbReference>
<evidence type="ECO:0000259" key="2">
    <source>
        <dbReference type="Pfam" id="PF24809"/>
    </source>
</evidence>
<feature type="domain" description="DUF7779" evidence="3">
    <location>
        <begin position="480"/>
        <end position="566"/>
    </location>
</feature>
<dbReference type="InterPro" id="IPR027417">
    <property type="entry name" value="P-loop_NTPase"/>
</dbReference>
<dbReference type="Gene3D" id="3.40.50.300">
    <property type="entry name" value="P-loop containing nucleotide triphosphate hydrolases"/>
    <property type="match status" value="1"/>
</dbReference>
<dbReference type="InterPro" id="IPR056125">
    <property type="entry name" value="DUF7708"/>
</dbReference>